<dbReference type="EMBL" id="JBHSWH010000001">
    <property type="protein sequence ID" value="MFC6707215.1"/>
    <property type="molecule type" value="Genomic_DNA"/>
</dbReference>
<sequence>MLRESAARNIKPLLSDDAWQALRRLSPQAVRRDLEKARKQVADAERSATEANARARSAEQRLQQSRAGAGDGLTALAKQFGTDKWGSWHHYTPHYARHLGHLRDERFTLLEIGIGGYAREKQGGASLRMWRSYFPKAQILGLDIEDKSFVDTDRIRTYQGSQTDEQLLNQIVDDADDLKVIIDDGSHRCEHIRATFDILYPLLPDDGIYAIEDLQTSYWPRFGGSADVNATFTSMALVKSFLDDLNWEEFTPVDREPSYVQSHLIALHAYHNLVFLEKGENNEKSVNGRRDPAKP</sequence>
<keyword evidence="2" id="KW-0808">Transferase</keyword>
<keyword evidence="2" id="KW-0489">Methyltransferase</keyword>
<accession>A0ABW2AKB7</accession>
<dbReference type="InterPro" id="IPR029063">
    <property type="entry name" value="SAM-dependent_MTases_sf"/>
</dbReference>
<organism evidence="2 3">
    <name type="scientific">Flexivirga alba</name>
    <dbReference type="NCBI Taxonomy" id="702742"/>
    <lineage>
        <taxon>Bacteria</taxon>
        <taxon>Bacillati</taxon>
        <taxon>Actinomycetota</taxon>
        <taxon>Actinomycetes</taxon>
        <taxon>Micrococcales</taxon>
        <taxon>Dermacoccaceae</taxon>
        <taxon>Flexivirga</taxon>
    </lineage>
</organism>
<dbReference type="GO" id="GO:0032259">
    <property type="term" value="P:methylation"/>
    <property type="evidence" value="ECO:0007669"/>
    <property type="project" value="UniProtKB-KW"/>
</dbReference>
<dbReference type="RefSeq" id="WP_382403884.1">
    <property type="nucleotide sequence ID" value="NZ_JBHSWH010000001.1"/>
</dbReference>
<gene>
    <name evidence="2" type="ORF">ACFQDH_18615</name>
</gene>
<protein>
    <submittedName>
        <fullName evidence="2">Class I SAM-dependent methyltransferase</fullName>
    </submittedName>
</protein>
<keyword evidence="3" id="KW-1185">Reference proteome</keyword>
<reference evidence="3" key="1">
    <citation type="journal article" date="2019" name="Int. J. Syst. Evol. Microbiol.">
        <title>The Global Catalogue of Microorganisms (GCM) 10K type strain sequencing project: providing services to taxonomists for standard genome sequencing and annotation.</title>
        <authorList>
            <consortium name="The Broad Institute Genomics Platform"/>
            <consortium name="The Broad Institute Genome Sequencing Center for Infectious Disease"/>
            <person name="Wu L."/>
            <person name="Ma J."/>
        </authorList>
    </citation>
    <scope>NUCLEOTIDE SEQUENCE [LARGE SCALE GENOMIC DNA]</scope>
    <source>
        <strain evidence="3">CCUG 58127</strain>
    </source>
</reference>
<feature type="region of interest" description="Disordered" evidence="1">
    <location>
        <begin position="41"/>
        <end position="68"/>
    </location>
</feature>
<comment type="caution">
    <text evidence="2">The sequence shown here is derived from an EMBL/GenBank/DDBJ whole genome shotgun (WGS) entry which is preliminary data.</text>
</comment>
<proteinExistence type="predicted"/>
<evidence type="ECO:0000313" key="3">
    <source>
        <dbReference type="Proteomes" id="UP001596298"/>
    </source>
</evidence>
<dbReference type="GO" id="GO:0008168">
    <property type="term" value="F:methyltransferase activity"/>
    <property type="evidence" value="ECO:0007669"/>
    <property type="project" value="UniProtKB-KW"/>
</dbReference>
<evidence type="ECO:0000313" key="2">
    <source>
        <dbReference type="EMBL" id="MFC6707215.1"/>
    </source>
</evidence>
<name>A0ABW2AKB7_9MICO</name>
<dbReference type="Proteomes" id="UP001596298">
    <property type="component" value="Unassembled WGS sequence"/>
</dbReference>
<evidence type="ECO:0000256" key="1">
    <source>
        <dbReference type="SAM" id="MobiDB-lite"/>
    </source>
</evidence>
<dbReference type="SUPFAM" id="SSF53335">
    <property type="entry name" value="S-adenosyl-L-methionine-dependent methyltransferases"/>
    <property type="match status" value="1"/>
</dbReference>
<dbReference type="Gene3D" id="3.40.50.150">
    <property type="entry name" value="Vaccinia Virus protein VP39"/>
    <property type="match status" value="1"/>
</dbReference>